<feature type="transmembrane region" description="Helical" evidence="1">
    <location>
        <begin position="50"/>
        <end position="69"/>
    </location>
</feature>
<evidence type="ECO:0000256" key="1">
    <source>
        <dbReference type="SAM" id="Phobius"/>
    </source>
</evidence>
<keyword evidence="1" id="KW-0812">Transmembrane</keyword>
<dbReference type="Proteomes" id="UP000297245">
    <property type="component" value="Unassembled WGS sequence"/>
</dbReference>
<evidence type="ECO:0000313" key="2">
    <source>
        <dbReference type="EMBL" id="THU85866.1"/>
    </source>
</evidence>
<keyword evidence="1" id="KW-1133">Transmembrane helix</keyword>
<keyword evidence="3" id="KW-1185">Reference proteome</keyword>
<protein>
    <submittedName>
        <fullName evidence="2">Uncharacterized protein</fullName>
    </submittedName>
</protein>
<sequence>MSDVKNAFLLAKVERSCNREVQLLVVWLRIAEFSRILSLWTTDFRLTSVLYSWFLSVSVAGVFTIPLGIPSER</sequence>
<accession>A0A4S8LAL7</accession>
<dbReference type="AlphaFoldDB" id="A0A4S8LAL7"/>
<proteinExistence type="predicted"/>
<name>A0A4S8LAL7_DENBC</name>
<reference evidence="2 3" key="1">
    <citation type="journal article" date="2019" name="Nat. Ecol. Evol.">
        <title>Megaphylogeny resolves global patterns of mushroom evolution.</title>
        <authorList>
            <person name="Varga T."/>
            <person name="Krizsan K."/>
            <person name="Foldi C."/>
            <person name="Dima B."/>
            <person name="Sanchez-Garcia M."/>
            <person name="Sanchez-Ramirez S."/>
            <person name="Szollosi G.J."/>
            <person name="Szarkandi J.G."/>
            <person name="Papp V."/>
            <person name="Albert L."/>
            <person name="Andreopoulos W."/>
            <person name="Angelini C."/>
            <person name="Antonin V."/>
            <person name="Barry K.W."/>
            <person name="Bougher N.L."/>
            <person name="Buchanan P."/>
            <person name="Buyck B."/>
            <person name="Bense V."/>
            <person name="Catcheside P."/>
            <person name="Chovatia M."/>
            <person name="Cooper J."/>
            <person name="Damon W."/>
            <person name="Desjardin D."/>
            <person name="Finy P."/>
            <person name="Geml J."/>
            <person name="Haridas S."/>
            <person name="Hughes K."/>
            <person name="Justo A."/>
            <person name="Karasinski D."/>
            <person name="Kautmanova I."/>
            <person name="Kiss B."/>
            <person name="Kocsube S."/>
            <person name="Kotiranta H."/>
            <person name="LaButti K.M."/>
            <person name="Lechner B.E."/>
            <person name="Liimatainen K."/>
            <person name="Lipzen A."/>
            <person name="Lukacs Z."/>
            <person name="Mihaltcheva S."/>
            <person name="Morgado L.N."/>
            <person name="Niskanen T."/>
            <person name="Noordeloos M.E."/>
            <person name="Ohm R.A."/>
            <person name="Ortiz-Santana B."/>
            <person name="Ovrebo C."/>
            <person name="Racz N."/>
            <person name="Riley R."/>
            <person name="Savchenko A."/>
            <person name="Shiryaev A."/>
            <person name="Soop K."/>
            <person name="Spirin V."/>
            <person name="Szebenyi C."/>
            <person name="Tomsovsky M."/>
            <person name="Tulloss R.E."/>
            <person name="Uehling J."/>
            <person name="Grigoriev I.V."/>
            <person name="Vagvolgyi C."/>
            <person name="Papp T."/>
            <person name="Martin F.M."/>
            <person name="Miettinen O."/>
            <person name="Hibbett D.S."/>
            <person name="Nagy L.G."/>
        </authorList>
    </citation>
    <scope>NUCLEOTIDE SEQUENCE [LARGE SCALE GENOMIC DNA]</scope>
    <source>
        <strain evidence="2 3">CBS 962.96</strain>
    </source>
</reference>
<organism evidence="2 3">
    <name type="scientific">Dendrothele bispora (strain CBS 962.96)</name>
    <dbReference type="NCBI Taxonomy" id="1314807"/>
    <lineage>
        <taxon>Eukaryota</taxon>
        <taxon>Fungi</taxon>
        <taxon>Dikarya</taxon>
        <taxon>Basidiomycota</taxon>
        <taxon>Agaricomycotina</taxon>
        <taxon>Agaricomycetes</taxon>
        <taxon>Agaricomycetidae</taxon>
        <taxon>Agaricales</taxon>
        <taxon>Agaricales incertae sedis</taxon>
        <taxon>Dendrothele</taxon>
    </lineage>
</organism>
<gene>
    <name evidence="2" type="ORF">K435DRAFT_783126</name>
</gene>
<keyword evidence="1" id="KW-0472">Membrane</keyword>
<evidence type="ECO:0000313" key="3">
    <source>
        <dbReference type="Proteomes" id="UP000297245"/>
    </source>
</evidence>
<dbReference type="EMBL" id="ML179525">
    <property type="protein sequence ID" value="THU85866.1"/>
    <property type="molecule type" value="Genomic_DNA"/>
</dbReference>